<reference evidence="10 11" key="1">
    <citation type="submission" date="2017-10" db="EMBL/GenBank/DDBJ databases">
        <title>Comparative genomics in systemic dimorphic fungi from Ajellomycetaceae.</title>
        <authorList>
            <person name="Munoz J.F."/>
            <person name="Mcewen J.G."/>
            <person name="Clay O.K."/>
            <person name="Cuomo C.A."/>
        </authorList>
    </citation>
    <scope>NUCLEOTIDE SEQUENCE [LARGE SCALE GENOMIC DNA]</scope>
    <source>
        <strain evidence="10 11">UAMH5409</strain>
    </source>
</reference>
<evidence type="ECO:0000256" key="9">
    <source>
        <dbReference type="SAM" id="Phobius"/>
    </source>
</evidence>
<dbReference type="STRING" id="1447875.A0A2B7X8X8"/>
<dbReference type="GO" id="GO:0016020">
    <property type="term" value="C:membrane"/>
    <property type="evidence" value="ECO:0007669"/>
    <property type="project" value="UniProtKB-SubCell"/>
</dbReference>
<evidence type="ECO:0000256" key="2">
    <source>
        <dbReference type="ARBA" id="ARBA00022617"/>
    </source>
</evidence>
<evidence type="ECO:0000256" key="5">
    <source>
        <dbReference type="ARBA" id="ARBA00022989"/>
    </source>
</evidence>
<dbReference type="GO" id="GO:0009055">
    <property type="term" value="F:electron transfer activity"/>
    <property type="evidence" value="ECO:0007669"/>
    <property type="project" value="InterPro"/>
</dbReference>
<dbReference type="AlphaFoldDB" id="A0A2B7X8X8"/>
<feature type="region of interest" description="Disordered" evidence="8">
    <location>
        <begin position="72"/>
        <end position="91"/>
    </location>
</feature>
<keyword evidence="11" id="KW-1185">Reference proteome</keyword>
<keyword evidence="6" id="KW-0408">Iron</keyword>
<evidence type="ECO:0000256" key="7">
    <source>
        <dbReference type="ARBA" id="ARBA00023136"/>
    </source>
</evidence>
<evidence type="ECO:0000313" key="10">
    <source>
        <dbReference type="EMBL" id="PGH05231.1"/>
    </source>
</evidence>
<dbReference type="PANTHER" id="PTHR10978:SF5">
    <property type="entry name" value="SUCCINATE DEHYDROGENASE CYTOCHROME B560 SUBUNIT, MITOCHONDRIAL"/>
    <property type="match status" value="1"/>
</dbReference>
<dbReference type="PROSITE" id="PS01001">
    <property type="entry name" value="SDH_CYT_2"/>
    <property type="match status" value="1"/>
</dbReference>
<proteinExistence type="predicted"/>
<dbReference type="InterPro" id="IPR018495">
    <property type="entry name" value="Succ_DH_cyt_bsu_CS"/>
</dbReference>
<dbReference type="GO" id="GO:0006099">
    <property type="term" value="P:tricarboxylic acid cycle"/>
    <property type="evidence" value="ECO:0007669"/>
    <property type="project" value="InterPro"/>
</dbReference>
<dbReference type="GO" id="GO:0005739">
    <property type="term" value="C:mitochondrion"/>
    <property type="evidence" value="ECO:0007669"/>
    <property type="project" value="GOC"/>
</dbReference>
<evidence type="ECO:0000313" key="11">
    <source>
        <dbReference type="Proteomes" id="UP000223968"/>
    </source>
</evidence>
<organism evidence="10 11">
    <name type="scientific">Helicocarpus griseus UAMH5409</name>
    <dbReference type="NCBI Taxonomy" id="1447875"/>
    <lineage>
        <taxon>Eukaryota</taxon>
        <taxon>Fungi</taxon>
        <taxon>Dikarya</taxon>
        <taxon>Ascomycota</taxon>
        <taxon>Pezizomycotina</taxon>
        <taxon>Eurotiomycetes</taxon>
        <taxon>Eurotiomycetidae</taxon>
        <taxon>Onygenales</taxon>
        <taxon>Ajellomycetaceae</taxon>
        <taxon>Helicocarpus</taxon>
    </lineage>
</organism>
<keyword evidence="7 9" id="KW-0472">Membrane</keyword>
<evidence type="ECO:0000256" key="3">
    <source>
        <dbReference type="ARBA" id="ARBA00022692"/>
    </source>
</evidence>
<dbReference type="Pfam" id="PF01127">
    <property type="entry name" value="Sdh_cyt"/>
    <property type="match status" value="1"/>
</dbReference>
<evidence type="ECO:0000256" key="4">
    <source>
        <dbReference type="ARBA" id="ARBA00022723"/>
    </source>
</evidence>
<dbReference type="GO" id="GO:0046872">
    <property type="term" value="F:metal ion binding"/>
    <property type="evidence" value="ECO:0007669"/>
    <property type="project" value="UniProtKB-KW"/>
</dbReference>
<dbReference type="PROSITE" id="PS01000">
    <property type="entry name" value="SDH_CYT_1"/>
    <property type="match status" value="1"/>
</dbReference>
<evidence type="ECO:0000256" key="1">
    <source>
        <dbReference type="ARBA" id="ARBA00004141"/>
    </source>
</evidence>
<keyword evidence="5 9" id="KW-1133">Transmembrane helix</keyword>
<evidence type="ECO:0000256" key="8">
    <source>
        <dbReference type="SAM" id="MobiDB-lite"/>
    </source>
</evidence>
<dbReference type="CDD" id="cd03499">
    <property type="entry name" value="SQR_TypeC_SdhC"/>
    <property type="match status" value="1"/>
</dbReference>
<gene>
    <name evidence="10" type="ORF">AJ79_06842</name>
</gene>
<keyword evidence="4" id="KW-0479">Metal-binding</keyword>
<protein>
    <submittedName>
        <fullName evidence="10">Succinate dehydrogenase, cytochrome b556 subunit</fullName>
    </submittedName>
</protein>
<dbReference type="PANTHER" id="PTHR10978">
    <property type="entry name" value="SUCCINATE DEHYDROGENASE CYTOCHROME B560 SUBUNIT"/>
    <property type="match status" value="1"/>
</dbReference>
<keyword evidence="3 9" id="KW-0812">Transmembrane</keyword>
<dbReference type="InterPro" id="IPR000701">
    <property type="entry name" value="SuccDH_FuR_B_TM-su"/>
</dbReference>
<dbReference type="SUPFAM" id="SSF81343">
    <property type="entry name" value="Fumarate reductase respiratory complex transmembrane subunits"/>
    <property type="match status" value="1"/>
</dbReference>
<dbReference type="NCBIfam" id="TIGR02970">
    <property type="entry name" value="succ_dehyd_cytB"/>
    <property type="match status" value="1"/>
</dbReference>
<sequence>MASRTLARQPLRQCAIGQPCISSRGPINAIPPLVIGTKGCIQTRFMILPNFCLDNYKPKSTRVRLLPQLTSQMGRASSSSKPSNPNDLVKQRLNRPVSPNLSIYRPQITSVLSILHRNTGLVLSGGLYIFLAAYAAAPLVGWHLDSASLAVSFGALPAAAKVLLKTVIAFPFTFHGFNGVRHLVWDTARTLSNKQVIKTGWLVVGLSVSSAVLLGFL</sequence>
<dbReference type="Gene3D" id="1.20.1300.10">
    <property type="entry name" value="Fumarate reductase/succinate dehydrogenase, transmembrane subunit"/>
    <property type="match status" value="1"/>
</dbReference>
<comment type="caution">
    <text evidence="10">The sequence shown here is derived from an EMBL/GenBank/DDBJ whole genome shotgun (WGS) entry which is preliminary data.</text>
</comment>
<dbReference type="Proteomes" id="UP000223968">
    <property type="component" value="Unassembled WGS sequence"/>
</dbReference>
<comment type="subcellular location">
    <subcellularLocation>
        <location evidence="1">Membrane</location>
        <topology evidence="1">Multi-pass membrane protein</topology>
    </subcellularLocation>
</comment>
<dbReference type="OrthoDB" id="588261at2759"/>
<dbReference type="InterPro" id="IPR034804">
    <property type="entry name" value="SQR/QFR_C/D"/>
</dbReference>
<name>A0A2B7X8X8_9EURO</name>
<feature type="transmembrane region" description="Helical" evidence="9">
    <location>
        <begin position="196"/>
        <end position="216"/>
    </location>
</feature>
<evidence type="ECO:0000256" key="6">
    <source>
        <dbReference type="ARBA" id="ARBA00023004"/>
    </source>
</evidence>
<feature type="transmembrane region" description="Helical" evidence="9">
    <location>
        <begin position="162"/>
        <end position="184"/>
    </location>
</feature>
<dbReference type="InterPro" id="IPR014314">
    <property type="entry name" value="Succ_DH_cytb556"/>
</dbReference>
<accession>A0A2B7X8X8</accession>
<feature type="compositionally biased region" description="Polar residues" evidence="8">
    <location>
        <begin position="72"/>
        <end position="86"/>
    </location>
</feature>
<dbReference type="EMBL" id="PDNB01000127">
    <property type="protein sequence ID" value="PGH05231.1"/>
    <property type="molecule type" value="Genomic_DNA"/>
</dbReference>
<keyword evidence="2" id="KW-0349">Heme</keyword>
<dbReference type="GO" id="GO:0006121">
    <property type="term" value="P:mitochondrial electron transport, succinate to ubiquinone"/>
    <property type="evidence" value="ECO:0007669"/>
    <property type="project" value="TreeGrafter"/>
</dbReference>
<feature type="transmembrane region" description="Helical" evidence="9">
    <location>
        <begin position="121"/>
        <end position="142"/>
    </location>
</feature>